<evidence type="ECO:0008006" key="3">
    <source>
        <dbReference type="Google" id="ProtNLM"/>
    </source>
</evidence>
<dbReference type="SUPFAM" id="SSF81383">
    <property type="entry name" value="F-box domain"/>
    <property type="match status" value="1"/>
</dbReference>
<keyword evidence="2" id="KW-1185">Reference proteome</keyword>
<dbReference type="PANTHER" id="PTHR34223">
    <property type="entry name" value="OS11G0201299 PROTEIN"/>
    <property type="match status" value="1"/>
</dbReference>
<gene>
    <name evidence="1" type="ORF">LITE_LOCUS22524</name>
</gene>
<dbReference type="PANTHER" id="PTHR34223:SF51">
    <property type="entry name" value="OS06G0556300 PROTEIN"/>
    <property type="match status" value="1"/>
</dbReference>
<evidence type="ECO:0000313" key="2">
    <source>
        <dbReference type="Proteomes" id="UP001154282"/>
    </source>
</evidence>
<organism evidence="1 2">
    <name type="scientific">Linum tenue</name>
    <dbReference type="NCBI Taxonomy" id="586396"/>
    <lineage>
        <taxon>Eukaryota</taxon>
        <taxon>Viridiplantae</taxon>
        <taxon>Streptophyta</taxon>
        <taxon>Embryophyta</taxon>
        <taxon>Tracheophyta</taxon>
        <taxon>Spermatophyta</taxon>
        <taxon>Magnoliopsida</taxon>
        <taxon>eudicotyledons</taxon>
        <taxon>Gunneridae</taxon>
        <taxon>Pentapetalae</taxon>
        <taxon>rosids</taxon>
        <taxon>fabids</taxon>
        <taxon>Malpighiales</taxon>
        <taxon>Linaceae</taxon>
        <taxon>Linum</taxon>
    </lineage>
</organism>
<protein>
    <recommendedName>
        <fullName evidence="3">F-box domain-containing protein</fullName>
    </recommendedName>
</protein>
<accession>A0AAV0L945</accession>
<evidence type="ECO:0000313" key="1">
    <source>
        <dbReference type="EMBL" id="CAI0430264.1"/>
    </source>
</evidence>
<comment type="caution">
    <text evidence="1">The sequence shown here is derived from an EMBL/GenBank/DDBJ whole genome shotgun (WGS) entry which is preliminary data.</text>
</comment>
<dbReference type="Proteomes" id="UP001154282">
    <property type="component" value="Unassembled WGS sequence"/>
</dbReference>
<dbReference type="InterPro" id="IPR036047">
    <property type="entry name" value="F-box-like_dom_sf"/>
</dbReference>
<proteinExistence type="predicted"/>
<dbReference type="EMBL" id="CAMGYJ010000006">
    <property type="protein sequence ID" value="CAI0430264.1"/>
    <property type="molecule type" value="Genomic_DNA"/>
</dbReference>
<dbReference type="AlphaFoldDB" id="A0AAV0L945"/>
<reference evidence="1" key="1">
    <citation type="submission" date="2022-08" db="EMBL/GenBank/DDBJ databases">
        <authorList>
            <person name="Gutierrez-Valencia J."/>
        </authorList>
    </citation>
    <scope>NUCLEOTIDE SEQUENCE</scope>
</reference>
<sequence>MKKRRKRTTSPVAIAGEDRISASPDEVLHCILRRLESHRQSAQTTAISSRWRNLWRSYPVVEVDADWQTKNSSIRANKYLENFCATAINKFFQHKEFFRIETLKVSIRLDASVGSRSPILQRLLDLAWQRKVQEFAVKFECADLLSLFYSSSLFRNRSAAKAAPINPSINLRRNMLWCSYCLRLCSTMRQGDFM</sequence>
<dbReference type="InterPro" id="IPR053197">
    <property type="entry name" value="F-box_SCFL_complex_component"/>
</dbReference>
<name>A0AAV0L945_9ROSI</name>